<sequence>MRDQQASHELLPKRTQEMPSLIKRLGIACTRSSLRKNSFVWSPGTVCMLRLQPALVFLVRENLELEAPEFGACGQGAQRRAEHSDIGDKSLSSSHVPAPTPAKPLAHRMKPLCRLIALTGIPNRRVFNSSAQRDTLGTLV</sequence>
<comment type="caution">
    <text evidence="2">The sequence shown here is derived from an EMBL/GenBank/DDBJ whole genome shotgun (WGS) entry which is preliminary data.</text>
</comment>
<evidence type="ECO:0000256" key="1">
    <source>
        <dbReference type="SAM" id="MobiDB-lite"/>
    </source>
</evidence>
<organism evidence="2 3">
    <name type="scientific">Elysia crispata</name>
    <name type="common">lettuce slug</name>
    <dbReference type="NCBI Taxonomy" id="231223"/>
    <lineage>
        <taxon>Eukaryota</taxon>
        <taxon>Metazoa</taxon>
        <taxon>Spiralia</taxon>
        <taxon>Lophotrochozoa</taxon>
        <taxon>Mollusca</taxon>
        <taxon>Gastropoda</taxon>
        <taxon>Heterobranchia</taxon>
        <taxon>Euthyneura</taxon>
        <taxon>Panpulmonata</taxon>
        <taxon>Sacoglossa</taxon>
        <taxon>Placobranchoidea</taxon>
        <taxon>Plakobranchidae</taxon>
        <taxon>Elysia</taxon>
    </lineage>
</organism>
<evidence type="ECO:0000313" key="2">
    <source>
        <dbReference type="EMBL" id="KAK3759853.1"/>
    </source>
</evidence>
<keyword evidence="3" id="KW-1185">Reference proteome</keyword>
<proteinExistence type="predicted"/>
<gene>
    <name evidence="2" type="ORF">RRG08_028855</name>
</gene>
<reference evidence="2" key="1">
    <citation type="journal article" date="2023" name="G3 (Bethesda)">
        <title>A reference genome for the long-term kleptoplast-retaining sea slug Elysia crispata morphotype clarki.</title>
        <authorList>
            <person name="Eastman K.E."/>
            <person name="Pendleton A.L."/>
            <person name="Shaikh M.A."/>
            <person name="Suttiyut T."/>
            <person name="Ogas R."/>
            <person name="Tomko P."/>
            <person name="Gavelis G."/>
            <person name="Widhalm J.R."/>
            <person name="Wisecaver J.H."/>
        </authorList>
    </citation>
    <scope>NUCLEOTIDE SEQUENCE</scope>
    <source>
        <strain evidence="2">ECLA1</strain>
    </source>
</reference>
<accession>A0AAE1D833</accession>
<feature type="compositionally biased region" description="Basic and acidic residues" evidence="1">
    <location>
        <begin position="79"/>
        <end position="88"/>
    </location>
</feature>
<dbReference type="EMBL" id="JAWDGP010005065">
    <property type="protein sequence ID" value="KAK3759853.1"/>
    <property type="molecule type" value="Genomic_DNA"/>
</dbReference>
<dbReference type="AlphaFoldDB" id="A0AAE1D833"/>
<dbReference type="Proteomes" id="UP001283361">
    <property type="component" value="Unassembled WGS sequence"/>
</dbReference>
<feature type="region of interest" description="Disordered" evidence="1">
    <location>
        <begin position="74"/>
        <end position="104"/>
    </location>
</feature>
<protein>
    <submittedName>
        <fullName evidence="2">Uncharacterized protein</fullName>
    </submittedName>
</protein>
<name>A0AAE1D833_9GAST</name>
<evidence type="ECO:0000313" key="3">
    <source>
        <dbReference type="Proteomes" id="UP001283361"/>
    </source>
</evidence>